<dbReference type="InterPro" id="IPR053146">
    <property type="entry name" value="QDO-like"/>
</dbReference>
<dbReference type="InterPro" id="IPR014710">
    <property type="entry name" value="RmlC-like_jellyroll"/>
</dbReference>
<reference evidence="3" key="1">
    <citation type="journal article" date="2021" name="Int. J. Syst. Evol. Microbiol.">
        <title>Actinocatenispora comari sp. nov., an endophytic actinomycete isolated from aerial parts of Comarum salesowianum.</title>
        <authorList>
            <person name="Oyunbileg N."/>
            <person name="Iizaka Y."/>
            <person name="Hamada M."/>
            <person name="Davaapurev B.O."/>
            <person name="Fukumoto A."/>
            <person name="Tsetseg B."/>
            <person name="Kato F."/>
            <person name="Tamura T."/>
            <person name="Batkhuu J."/>
            <person name="Anzai Y."/>
        </authorList>
    </citation>
    <scope>NUCLEOTIDE SEQUENCE [LARGE SCALE GENOMIC DNA]</scope>
    <source>
        <strain evidence="3">NUM-2625</strain>
    </source>
</reference>
<dbReference type="RefSeq" id="WP_207128684.1">
    <property type="nucleotide sequence ID" value="NZ_BOPO01000129.1"/>
</dbReference>
<dbReference type="PANTHER" id="PTHR36440:SF1">
    <property type="entry name" value="PUTATIVE (AFU_ORTHOLOGUE AFUA_8G07350)-RELATED"/>
    <property type="match status" value="1"/>
</dbReference>
<dbReference type="EMBL" id="BOPO01000129">
    <property type="protein sequence ID" value="GIL31099.1"/>
    <property type="molecule type" value="Genomic_DNA"/>
</dbReference>
<gene>
    <name evidence="2" type="ORF">NUM_63530</name>
</gene>
<dbReference type="SUPFAM" id="SSF51182">
    <property type="entry name" value="RmlC-like cupins"/>
    <property type="match status" value="1"/>
</dbReference>
<protein>
    <submittedName>
        <fullName evidence="2">Cupin</fullName>
    </submittedName>
</protein>
<sequence length="185" mass="20334">MSDHPYPPAALTRGNRAERLGAEPNTTWLIADAADTGGVMNVVRTRLGAGVDGPPPHYHKESPEMFYLLDGALRVLAGDEVVDLAAGDYLLVPPFMPHAWGTTPLGAADILIVKAPGNDRFEYFRLGDRIRRGEASPQEVLATQQTYDNWWVRSPVWDRELATRHGARRPLVPMPDQEDSTPGIG</sequence>
<accession>A0A8J4AI24</accession>
<dbReference type="Pfam" id="PF07883">
    <property type="entry name" value="Cupin_2"/>
    <property type="match status" value="1"/>
</dbReference>
<evidence type="ECO:0000313" key="3">
    <source>
        <dbReference type="Proteomes" id="UP000614996"/>
    </source>
</evidence>
<dbReference type="PANTHER" id="PTHR36440">
    <property type="entry name" value="PUTATIVE (AFU_ORTHOLOGUE AFUA_8G07350)-RELATED"/>
    <property type="match status" value="1"/>
</dbReference>
<feature type="domain" description="Cupin type-2" evidence="1">
    <location>
        <begin position="47"/>
        <end position="103"/>
    </location>
</feature>
<dbReference type="AlphaFoldDB" id="A0A8J4AI24"/>
<keyword evidence="3" id="KW-1185">Reference proteome</keyword>
<organism evidence="2 3">
    <name type="scientific">Actinocatenispora comari</name>
    <dbReference type="NCBI Taxonomy" id="2807577"/>
    <lineage>
        <taxon>Bacteria</taxon>
        <taxon>Bacillati</taxon>
        <taxon>Actinomycetota</taxon>
        <taxon>Actinomycetes</taxon>
        <taxon>Micromonosporales</taxon>
        <taxon>Micromonosporaceae</taxon>
        <taxon>Actinocatenispora</taxon>
    </lineage>
</organism>
<evidence type="ECO:0000313" key="2">
    <source>
        <dbReference type="EMBL" id="GIL31099.1"/>
    </source>
</evidence>
<dbReference type="InterPro" id="IPR011051">
    <property type="entry name" value="RmlC_Cupin_sf"/>
</dbReference>
<name>A0A8J4AI24_9ACTN</name>
<proteinExistence type="predicted"/>
<evidence type="ECO:0000259" key="1">
    <source>
        <dbReference type="Pfam" id="PF07883"/>
    </source>
</evidence>
<dbReference type="Gene3D" id="2.60.120.10">
    <property type="entry name" value="Jelly Rolls"/>
    <property type="match status" value="1"/>
</dbReference>
<dbReference type="InterPro" id="IPR013096">
    <property type="entry name" value="Cupin_2"/>
</dbReference>
<comment type="caution">
    <text evidence="2">The sequence shown here is derived from an EMBL/GenBank/DDBJ whole genome shotgun (WGS) entry which is preliminary data.</text>
</comment>
<dbReference type="Proteomes" id="UP000614996">
    <property type="component" value="Unassembled WGS sequence"/>
</dbReference>